<dbReference type="Pfam" id="PF14657">
    <property type="entry name" value="Arm-DNA-bind_4"/>
    <property type="match status" value="1"/>
</dbReference>
<comment type="caution">
    <text evidence="2">The sequence shown here is derived from an EMBL/GenBank/DDBJ whole genome shotgun (WGS) entry which is preliminary data.</text>
</comment>
<organism evidence="2">
    <name type="scientific">marine sediment metagenome</name>
    <dbReference type="NCBI Taxonomy" id="412755"/>
    <lineage>
        <taxon>unclassified sequences</taxon>
        <taxon>metagenomes</taxon>
        <taxon>ecological metagenomes</taxon>
    </lineage>
</organism>
<feature type="non-terminal residue" evidence="2">
    <location>
        <position position="125"/>
    </location>
</feature>
<dbReference type="PROSITE" id="PS51900">
    <property type="entry name" value="CB"/>
    <property type="match status" value="1"/>
</dbReference>
<protein>
    <recommendedName>
        <fullName evidence="1">Core-binding (CB) domain-containing protein</fullName>
    </recommendedName>
</protein>
<proteinExistence type="predicted"/>
<accession>X0YBM8</accession>
<dbReference type="InterPro" id="IPR044068">
    <property type="entry name" value="CB"/>
</dbReference>
<feature type="domain" description="Core-binding (CB)" evidence="1">
    <location>
        <begin position="70"/>
        <end position="125"/>
    </location>
</feature>
<evidence type="ECO:0000259" key="1">
    <source>
        <dbReference type="PROSITE" id="PS51900"/>
    </source>
</evidence>
<evidence type="ECO:0000313" key="2">
    <source>
        <dbReference type="EMBL" id="GAG53270.1"/>
    </source>
</evidence>
<name>X0YBM8_9ZZZZ</name>
<dbReference type="EMBL" id="BARS01052427">
    <property type="protein sequence ID" value="GAG53270.1"/>
    <property type="molecule type" value="Genomic_DNA"/>
</dbReference>
<gene>
    <name evidence="2" type="ORF">S01H1_77947</name>
</gene>
<dbReference type="InterPro" id="IPR028259">
    <property type="entry name" value="AP2-like_int_N"/>
</dbReference>
<sequence length="125" mass="14986">MNSWEISIVKDKRRLSSKPYLVRWSGEIDPRTGTRKKYSKSFAKRKQAEHFAQQKQKEFAEGMCRDEKIITLEELADKFVQTRWNSYTKDTMDNYILAINRLKNYFSPTLPIRYIKKEHAEQFVS</sequence>
<dbReference type="AlphaFoldDB" id="X0YBM8"/>
<reference evidence="2" key="1">
    <citation type="journal article" date="2014" name="Front. Microbiol.">
        <title>High frequency of phylogenetically diverse reductive dehalogenase-homologous genes in deep subseafloor sedimentary metagenomes.</title>
        <authorList>
            <person name="Kawai M."/>
            <person name="Futagami T."/>
            <person name="Toyoda A."/>
            <person name="Takaki Y."/>
            <person name="Nishi S."/>
            <person name="Hori S."/>
            <person name="Arai W."/>
            <person name="Tsubouchi T."/>
            <person name="Morono Y."/>
            <person name="Uchiyama I."/>
            <person name="Ito T."/>
            <person name="Fujiyama A."/>
            <person name="Inagaki F."/>
            <person name="Takami H."/>
        </authorList>
    </citation>
    <scope>NUCLEOTIDE SEQUENCE</scope>
    <source>
        <strain evidence="2">Expedition CK06-06</strain>
    </source>
</reference>